<dbReference type="InterPro" id="IPR012338">
    <property type="entry name" value="Beta-lactam/transpept-like"/>
</dbReference>
<organism evidence="4 5">
    <name type="scientific">Enhygromyxa salina</name>
    <dbReference type="NCBI Taxonomy" id="215803"/>
    <lineage>
        <taxon>Bacteria</taxon>
        <taxon>Pseudomonadati</taxon>
        <taxon>Myxococcota</taxon>
        <taxon>Polyangia</taxon>
        <taxon>Nannocystales</taxon>
        <taxon>Nannocystaceae</taxon>
        <taxon>Enhygromyxa</taxon>
    </lineage>
</organism>
<keyword evidence="4" id="KW-0121">Carboxypeptidase</keyword>
<keyword evidence="5" id="KW-1185">Reference proteome</keyword>
<evidence type="ECO:0000313" key="5">
    <source>
        <dbReference type="Proteomes" id="UP000237968"/>
    </source>
</evidence>
<dbReference type="EC" id="3.4.-.-" evidence="4"/>
<reference evidence="4 5" key="1">
    <citation type="submission" date="2018-03" db="EMBL/GenBank/DDBJ databases">
        <title>Draft Genome Sequences of the Obligatory Marine Myxobacteria Enhygromyxa salina SWB005.</title>
        <authorList>
            <person name="Poehlein A."/>
            <person name="Moghaddam J.A."/>
            <person name="Harms H."/>
            <person name="Alanjari M."/>
            <person name="Koenig G.M."/>
            <person name="Daniel R."/>
            <person name="Schaeberle T.F."/>
        </authorList>
    </citation>
    <scope>NUCLEOTIDE SEQUENCE [LARGE SCALE GENOMIC DNA]</scope>
    <source>
        <strain evidence="4 5">SWB005</strain>
    </source>
</reference>
<accession>A0A2S9XHN7</accession>
<name>A0A2S9XHN7_9BACT</name>
<dbReference type="GO" id="GO:0004180">
    <property type="term" value="F:carboxypeptidase activity"/>
    <property type="evidence" value="ECO:0007669"/>
    <property type="project" value="UniProtKB-KW"/>
</dbReference>
<dbReference type="AlphaFoldDB" id="A0A2S9XHN7"/>
<dbReference type="Pfam" id="PF00144">
    <property type="entry name" value="Beta-lactamase"/>
    <property type="match status" value="1"/>
</dbReference>
<dbReference type="Proteomes" id="UP000237968">
    <property type="component" value="Unassembled WGS sequence"/>
</dbReference>
<evidence type="ECO:0000256" key="2">
    <source>
        <dbReference type="SAM" id="MobiDB-lite"/>
    </source>
</evidence>
<keyword evidence="4" id="KW-0645">Protease</keyword>
<dbReference type="Gene3D" id="3.40.710.10">
    <property type="entry name" value="DD-peptidase/beta-lactamase superfamily"/>
    <property type="match status" value="1"/>
</dbReference>
<dbReference type="SUPFAM" id="SSF56601">
    <property type="entry name" value="beta-lactamase/transpeptidase-like"/>
    <property type="match status" value="1"/>
</dbReference>
<dbReference type="EMBL" id="PVNK01000213">
    <property type="protein sequence ID" value="PRP92386.1"/>
    <property type="molecule type" value="Genomic_DNA"/>
</dbReference>
<gene>
    <name evidence="4" type="primary">ampH</name>
    <name evidence="4" type="ORF">ENSA5_49560</name>
</gene>
<evidence type="ECO:0000259" key="3">
    <source>
        <dbReference type="Pfam" id="PF00144"/>
    </source>
</evidence>
<dbReference type="InterPro" id="IPR050789">
    <property type="entry name" value="Diverse_Enzym_Activities"/>
</dbReference>
<comment type="caution">
    <text evidence="4">The sequence shown here is derived from an EMBL/GenBank/DDBJ whole genome shotgun (WGS) entry which is preliminary data.</text>
</comment>
<sequence>MVRQAELVTGAEELDRLLRGAVTAGVTPGCVALVWRDGALRYEGAHGSLDRDGGAAVSVGTIYDLASLTKVLSTTTLAARAVGRGELELDDRLPVRLAVRGGYRPTLRDLLEHASGLEAHREFFYRPWSLGIDQPAALISAVRELPPAAPPRTRAIYTDLGFLLLGAWLEQLGGARLDELFRERVARPLGLEHELTFGGPKPLPSSFERVAPTEVYDASLHGGEDQHWYAIRREAGQAVARGLVHDDNCLVMGGVAGHAGLFGTARGVLGVARAWLERRLPGLDADASARVWDAFTTPSTVPGSTRRLGFDGTNPDGSGSTGAALSSAAIGHLGFTGTSVWMDPGPGPGSGAIYVLLTNRVHPTRADTRIRALRREFHTLAAATCGP</sequence>
<keyword evidence="1 4" id="KW-0378">Hydrolase</keyword>
<dbReference type="PANTHER" id="PTHR43283:SF11">
    <property type="entry name" value="BETA-LACTAMASE-RELATED DOMAIN-CONTAINING PROTEIN"/>
    <property type="match status" value="1"/>
</dbReference>
<feature type="domain" description="Beta-lactamase-related" evidence="3">
    <location>
        <begin position="14"/>
        <end position="375"/>
    </location>
</feature>
<evidence type="ECO:0000256" key="1">
    <source>
        <dbReference type="ARBA" id="ARBA00022801"/>
    </source>
</evidence>
<feature type="region of interest" description="Disordered" evidence="2">
    <location>
        <begin position="302"/>
        <end position="322"/>
    </location>
</feature>
<evidence type="ECO:0000313" key="4">
    <source>
        <dbReference type="EMBL" id="PRP92386.1"/>
    </source>
</evidence>
<proteinExistence type="predicted"/>
<protein>
    <submittedName>
        <fullName evidence="4">D-alanyl-D-alanine-carboxypeptidase/endopeptidase AmpH</fullName>
        <ecNumber evidence="4">3.4.-.-</ecNumber>
    </submittedName>
</protein>
<dbReference type="InterPro" id="IPR001466">
    <property type="entry name" value="Beta-lactam-related"/>
</dbReference>
<dbReference type="PANTHER" id="PTHR43283">
    <property type="entry name" value="BETA-LACTAMASE-RELATED"/>
    <property type="match status" value="1"/>
</dbReference>